<evidence type="ECO:0000313" key="4">
    <source>
        <dbReference type="Proteomes" id="UP000011553"/>
    </source>
</evidence>
<dbReference type="Pfam" id="PF07331">
    <property type="entry name" value="TctB"/>
    <property type="match status" value="1"/>
</dbReference>
<keyword evidence="4" id="KW-1185">Reference proteome</keyword>
<comment type="caution">
    <text evidence="3">The sequence shown here is derived from an EMBL/GenBank/DDBJ whole genome shotgun (WGS) entry which is preliminary data.</text>
</comment>
<accession>M0J0T4</accession>
<keyword evidence="1" id="KW-0812">Transmembrane</keyword>
<name>M0J0T4_9EURY</name>
<proteinExistence type="predicted"/>
<dbReference type="PATRIC" id="fig|662478.6.peg.2903"/>
<dbReference type="AlphaFoldDB" id="M0J0T4"/>
<feature type="transmembrane region" description="Helical" evidence="1">
    <location>
        <begin position="68"/>
        <end position="86"/>
    </location>
</feature>
<dbReference type="EMBL" id="AOLP01000017">
    <property type="protein sequence ID" value="EMA01629.1"/>
    <property type="molecule type" value="Genomic_DNA"/>
</dbReference>
<keyword evidence="1" id="KW-0472">Membrane</keyword>
<protein>
    <recommendedName>
        <fullName evidence="2">DUF1468 domain-containing protein</fullName>
    </recommendedName>
</protein>
<feature type="transmembrane region" description="Helical" evidence="1">
    <location>
        <begin position="143"/>
        <end position="165"/>
    </location>
</feature>
<reference evidence="3 4" key="1">
    <citation type="journal article" date="2014" name="PLoS Genet.">
        <title>Phylogenetically driven sequencing of extremely halophilic archaea reveals strategies for static and dynamic osmo-response.</title>
        <authorList>
            <person name="Becker E.A."/>
            <person name="Seitzer P.M."/>
            <person name="Tritt A."/>
            <person name="Larsen D."/>
            <person name="Krusor M."/>
            <person name="Yao A.I."/>
            <person name="Wu D."/>
            <person name="Madern D."/>
            <person name="Eisen J.A."/>
            <person name="Darling A.E."/>
            <person name="Facciotti M.T."/>
        </authorList>
    </citation>
    <scope>NUCLEOTIDE SEQUENCE [LARGE SCALE GENOMIC DNA]</scope>
    <source>
        <strain evidence="3 4">ATCC 35960</strain>
    </source>
</reference>
<evidence type="ECO:0000256" key="1">
    <source>
        <dbReference type="SAM" id="Phobius"/>
    </source>
</evidence>
<organism evidence="3 4">
    <name type="scientific">Haloferax denitrificans ATCC 35960</name>
    <dbReference type="NCBI Taxonomy" id="662478"/>
    <lineage>
        <taxon>Archaea</taxon>
        <taxon>Methanobacteriati</taxon>
        <taxon>Methanobacteriota</taxon>
        <taxon>Stenosarchaea group</taxon>
        <taxon>Halobacteria</taxon>
        <taxon>Halobacteriales</taxon>
        <taxon>Haloferacaceae</taxon>
        <taxon>Haloferax</taxon>
    </lineage>
</organism>
<evidence type="ECO:0000259" key="2">
    <source>
        <dbReference type="Pfam" id="PF07331"/>
    </source>
</evidence>
<dbReference type="InterPro" id="IPR009936">
    <property type="entry name" value="DUF1468"/>
</dbReference>
<feature type="transmembrane region" description="Helical" evidence="1">
    <location>
        <begin position="38"/>
        <end position="56"/>
    </location>
</feature>
<feature type="transmembrane region" description="Helical" evidence="1">
    <location>
        <begin position="106"/>
        <end position="136"/>
    </location>
</feature>
<evidence type="ECO:0000313" key="3">
    <source>
        <dbReference type="EMBL" id="EMA01629.1"/>
    </source>
</evidence>
<gene>
    <name evidence="3" type="ORF">C438_14771</name>
</gene>
<sequence length="188" mass="20576">MFITYDCLVSYHEAEQIMVIQKVGAVLDRIGLESVRSSPLSVFFILFSAVVIFFASQFPSGDGVGPSFFPIAVSVGIIFFAGIDVLTGSETELEISEFDFRPAAAVAAFLVGYVLLMPVLGFLVSTMLFMPVVLYYSDIRSKLLGVALSIGFPIALFYIFARIFLVRLPEGVIPVSRLLPQLPLVVTF</sequence>
<keyword evidence="1" id="KW-1133">Transmembrane helix</keyword>
<dbReference type="Proteomes" id="UP000011553">
    <property type="component" value="Unassembled WGS sequence"/>
</dbReference>
<feature type="domain" description="DUF1468" evidence="2">
    <location>
        <begin position="41"/>
        <end position="169"/>
    </location>
</feature>